<name>A0ABR7QXC2_9GAMM</name>
<keyword evidence="2" id="KW-1185">Reference proteome</keyword>
<sequence length="115" mass="13835">MKGYYITYGIFSLDLENIVKNLEKKLNINLIKDEYNDDELYYIKTNSKYSINHFSIYNASPDGFYITDNEVLHPNYLIYCNIIFGKNELVDIENIRRCIQDIKYIKELRIDVDEW</sequence>
<accession>A0ABR7QXC2</accession>
<evidence type="ECO:0000313" key="1">
    <source>
        <dbReference type="EMBL" id="MBC9130862.1"/>
    </source>
</evidence>
<evidence type="ECO:0000313" key="2">
    <source>
        <dbReference type="Proteomes" id="UP000651208"/>
    </source>
</evidence>
<gene>
    <name evidence="1" type="ORF">FcAc13_06010</name>
</gene>
<reference evidence="1 2" key="1">
    <citation type="submission" date="2020-06" db="EMBL/GenBank/DDBJ databases">
        <title>Frischella cerana isolated from Apis cerana gut homogenate.</title>
        <authorList>
            <person name="Wolter L.A."/>
            <person name="Suenami S."/>
            <person name="Miyazaki R."/>
        </authorList>
    </citation>
    <scope>NUCLEOTIDE SEQUENCE [LARGE SCALE GENOMIC DNA]</scope>
    <source>
        <strain evidence="1 2">Ac13</strain>
    </source>
</reference>
<protein>
    <submittedName>
        <fullName evidence="1">Uncharacterized protein</fullName>
    </submittedName>
</protein>
<proteinExistence type="predicted"/>
<dbReference type="EMBL" id="JABURY010000015">
    <property type="protein sequence ID" value="MBC9130862.1"/>
    <property type="molecule type" value="Genomic_DNA"/>
</dbReference>
<dbReference type="RefSeq" id="WP_187755309.1">
    <property type="nucleotide sequence ID" value="NZ_JABURY010000015.1"/>
</dbReference>
<comment type="caution">
    <text evidence="1">The sequence shown here is derived from an EMBL/GenBank/DDBJ whole genome shotgun (WGS) entry which is preliminary data.</text>
</comment>
<organism evidence="1 2">
    <name type="scientific">Frischella japonica</name>
    <dbReference type="NCBI Taxonomy" id="2741544"/>
    <lineage>
        <taxon>Bacteria</taxon>
        <taxon>Pseudomonadati</taxon>
        <taxon>Pseudomonadota</taxon>
        <taxon>Gammaproteobacteria</taxon>
        <taxon>Orbales</taxon>
        <taxon>Orbaceae</taxon>
        <taxon>Frischella</taxon>
    </lineage>
</organism>
<dbReference type="Proteomes" id="UP000651208">
    <property type="component" value="Unassembled WGS sequence"/>
</dbReference>